<protein>
    <submittedName>
        <fullName evidence="1">Uncharacterized protein</fullName>
    </submittedName>
</protein>
<dbReference type="NCBIfam" id="TIGR04183">
    <property type="entry name" value="Por_Secre_tail"/>
    <property type="match status" value="1"/>
</dbReference>
<proteinExistence type="predicted"/>
<reference evidence="1" key="1">
    <citation type="submission" date="2019-08" db="EMBL/GenBank/DDBJ databases">
        <authorList>
            <person name="Kucharzyk K."/>
            <person name="Murdoch R.W."/>
            <person name="Higgins S."/>
            <person name="Loffler F."/>
        </authorList>
    </citation>
    <scope>NUCLEOTIDE SEQUENCE</scope>
</reference>
<gene>
    <name evidence="1" type="ORF">SDC9_128145</name>
</gene>
<accession>A0A645CW40</accession>
<sequence length="334" mass="35841">MDLLTFYTGNGGEAGGLSSTFRFWDNHNNITYEQQGSNYSGNSYSSYNVVSATGTAATSDAGTAGSSKKTPGRYVSVGQGFVTRIIGVPSKTLKFFNNSRTKEFENDSFFGKGAGSAMDRYWLKMVTPDHLAVQMAVVYFEGGSNGFGADDSFSGGGSDELYSMIDGMKIGINGRSPFVASDKVLLGSKHYVAGNYTIAIDQSEGIFASGQNIYLKDNQTGTITNLSEGSYTFSANAGETTGRFEIIYEPQIVLATDGKTKESLVVYRDGTDFVVKSQNQEITGLEVYDGTGRLLLKTAPNSTKAAIDSAILVNGVYVLKIDQHGKITTKKLIK</sequence>
<comment type="caution">
    <text evidence="1">The sequence shown here is derived from an EMBL/GenBank/DDBJ whole genome shotgun (WGS) entry which is preliminary data.</text>
</comment>
<dbReference type="AlphaFoldDB" id="A0A645CW40"/>
<name>A0A645CW40_9ZZZZ</name>
<dbReference type="EMBL" id="VSSQ01030534">
    <property type="protein sequence ID" value="MPM81093.1"/>
    <property type="molecule type" value="Genomic_DNA"/>
</dbReference>
<evidence type="ECO:0000313" key="1">
    <source>
        <dbReference type="EMBL" id="MPM81093.1"/>
    </source>
</evidence>
<dbReference type="InterPro" id="IPR026444">
    <property type="entry name" value="Secre_tail"/>
</dbReference>
<organism evidence="1">
    <name type="scientific">bioreactor metagenome</name>
    <dbReference type="NCBI Taxonomy" id="1076179"/>
    <lineage>
        <taxon>unclassified sequences</taxon>
        <taxon>metagenomes</taxon>
        <taxon>ecological metagenomes</taxon>
    </lineage>
</organism>